<dbReference type="InterPro" id="IPR017850">
    <property type="entry name" value="Alkaline_phosphatase_core_sf"/>
</dbReference>
<organism evidence="1 2">
    <name type="scientific">Sphingomonas corticis</name>
    <dbReference type="NCBI Taxonomy" id="2722791"/>
    <lineage>
        <taxon>Bacteria</taxon>
        <taxon>Pseudomonadati</taxon>
        <taxon>Pseudomonadota</taxon>
        <taxon>Alphaproteobacteria</taxon>
        <taxon>Sphingomonadales</taxon>
        <taxon>Sphingomonadaceae</taxon>
        <taxon>Sphingomonas</taxon>
    </lineage>
</organism>
<dbReference type="Pfam" id="PF08665">
    <property type="entry name" value="PglZ"/>
    <property type="match status" value="1"/>
</dbReference>
<dbReference type="SUPFAM" id="SSF53649">
    <property type="entry name" value="Alkaline phosphatase-like"/>
    <property type="match status" value="1"/>
</dbReference>
<dbReference type="RefSeq" id="WP_168134693.1">
    <property type="nucleotide sequence ID" value="NZ_JAAVJH010000006.1"/>
</dbReference>
<dbReference type="EMBL" id="JAAVJH010000006">
    <property type="protein sequence ID" value="NJR79153.1"/>
    <property type="molecule type" value="Genomic_DNA"/>
</dbReference>
<keyword evidence="2" id="KW-1185">Reference proteome</keyword>
<protein>
    <submittedName>
        <fullName evidence="1">BREX-3 system phosphatase PglZ</fullName>
    </submittedName>
</protein>
<accession>A0ABX1CMI7</accession>
<reference evidence="1 2" key="1">
    <citation type="submission" date="2020-03" db="EMBL/GenBank/DDBJ databases">
        <authorList>
            <person name="Wang L."/>
            <person name="He N."/>
            <person name="Li Y."/>
            <person name="Fang Y."/>
            <person name="Zhang F."/>
        </authorList>
    </citation>
    <scope>NUCLEOTIDE SEQUENCE [LARGE SCALE GENOMIC DNA]</scope>
    <source>
        <strain evidence="1 2">36D10-4-7</strain>
    </source>
</reference>
<comment type="caution">
    <text evidence="1">The sequence shown here is derived from an EMBL/GenBank/DDBJ whole genome shotgun (WGS) entry which is preliminary data.</text>
</comment>
<dbReference type="Proteomes" id="UP000732399">
    <property type="component" value="Unassembled WGS sequence"/>
</dbReference>
<proteinExistence type="predicted"/>
<evidence type="ECO:0000313" key="1">
    <source>
        <dbReference type="EMBL" id="NJR79153.1"/>
    </source>
</evidence>
<name>A0ABX1CMI7_9SPHN</name>
<sequence>MTAWSEHVTAPFQREFSRLWAVSDPDEILLAPTVAGVLAGRGFELISYRDPLVFRQRYETDIASAQEDAAFIVHVRGDARSIVPWDVLDQSRHVSLSIAEIFGALDANAVRAVGPERYDDLWQILSDRPSIPVMGTVATRDFLATNLYRVVPGLMRKPTDLWEQAFDLFFRDSPLPKPLAEHVASRACRPDGMSVVDATLMLGDPAAFVDRVQRDWNRFAQAVSRDEEPAPDIIPFALPGIRVNLDSMVLDGTIAPAQVEQVPASVPSWMLIGMVEDQDAARSLARKRIDLLSHEIPADDATHGDWLRFAIRHAEIIDAGRTLQTSAETTSDPMAAIAPAIDGALFQWLSASFDGLSSNSFATAPSIVHQVAPHMAHRRRLGERRQALIVVDGIALDQWMILERRLRATRDDVLIDTKSCFAWLPTVTGVSRQAIFTGDQPRAFAKAIGSTSPEPASWRRFWLNEGLVDGQIHYAKGLGHPGSTDAVIDGPVSDGAEVIGLVVDTIDEMLHGELFGKASLVGRIEHWLGLGEWDRLVAALLDAGYRIYVTADHGNVDVVGMGRPSEGSSAEERGERARIYDSDALRQKAATSIPGTRILQPGGLPEAYKPLFAPHGRAFIPDGRRAVVHGGTSLEEVIVPFVTISRKEKS</sequence>
<evidence type="ECO:0000313" key="2">
    <source>
        <dbReference type="Proteomes" id="UP000732399"/>
    </source>
</evidence>
<gene>
    <name evidence="1" type="primary">pglZ</name>
    <name evidence="1" type="ORF">HBH26_11210</name>
</gene>
<dbReference type="NCBIfam" id="NF033449">
    <property type="entry name" value="BREX_PglZ_3"/>
    <property type="match status" value="1"/>
</dbReference>